<dbReference type="RefSeq" id="WP_189472957.1">
    <property type="nucleotide sequence ID" value="NZ_BMXS01000043.1"/>
</dbReference>
<dbReference type="EMBL" id="BMXS01000043">
    <property type="protein sequence ID" value="GGY11272.1"/>
    <property type="molecule type" value="Genomic_DNA"/>
</dbReference>
<sequence>MKPKQINRDQHNDIVTLFHSESDRGAAVLSGSYVENVLGNYLRHKMTDKSLAEELFNTNGPLSTFSQRIAVAQAYGFITRDTGETLNYIRKIRNHFAHHPFEASFNESPVRDWTERLKSILPLREDQDEVREEMDYRQVYLISCAYFCLTTQGRMGDRGRHE</sequence>
<dbReference type="Gene3D" id="1.20.120.330">
    <property type="entry name" value="Nucleotidyltransferases domain 2"/>
    <property type="match status" value="1"/>
</dbReference>
<gene>
    <name evidence="1" type="ORF">GCM10007160_42860</name>
</gene>
<organism evidence="1 2">
    <name type="scientific">Litchfieldella qijiaojingensis</name>
    <dbReference type="NCBI Taxonomy" id="980347"/>
    <lineage>
        <taxon>Bacteria</taxon>
        <taxon>Pseudomonadati</taxon>
        <taxon>Pseudomonadota</taxon>
        <taxon>Gammaproteobacteria</taxon>
        <taxon>Oceanospirillales</taxon>
        <taxon>Halomonadaceae</taxon>
        <taxon>Litchfieldella</taxon>
    </lineage>
</organism>
<evidence type="ECO:0000313" key="2">
    <source>
        <dbReference type="Proteomes" id="UP000653056"/>
    </source>
</evidence>
<accession>A0ABQ2ZEZ8</accession>
<dbReference type="PANTHER" id="PTHR37941">
    <property type="entry name" value="FUMARASE E-RELATED"/>
    <property type="match status" value="1"/>
</dbReference>
<reference evidence="2" key="1">
    <citation type="journal article" date="2019" name="Int. J. Syst. Evol. Microbiol.">
        <title>The Global Catalogue of Microorganisms (GCM) 10K type strain sequencing project: providing services to taxonomists for standard genome sequencing and annotation.</title>
        <authorList>
            <consortium name="The Broad Institute Genomics Platform"/>
            <consortium name="The Broad Institute Genome Sequencing Center for Infectious Disease"/>
            <person name="Wu L."/>
            <person name="Ma J."/>
        </authorList>
    </citation>
    <scope>NUCLEOTIDE SEQUENCE [LARGE SCALE GENOMIC DNA]</scope>
    <source>
        <strain evidence="2">KCTC 22228</strain>
    </source>
</reference>
<dbReference type="InterPro" id="IPR007761">
    <property type="entry name" value="MtlR-like"/>
</dbReference>
<name>A0ABQ2ZEZ8_9GAMM</name>
<proteinExistence type="predicted"/>
<dbReference type="Proteomes" id="UP000653056">
    <property type="component" value="Unassembled WGS sequence"/>
</dbReference>
<dbReference type="PANTHER" id="PTHR37941:SF1">
    <property type="entry name" value="FUMARASE E-RELATED"/>
    <property type="match status" value="1"/>
</dbReference>
<evidence type="ECO:0008006" key="3">
    <source>
        <dbReference type="Google" id="ProtNLM"/>
    </source>
</evidence>
<dbReference type="InterPro" id="IPR038026">
    <property type="entry name" value="MtlR-like_sf"/>
</dbReference>
<dbReference type="SUPFAM" id="SSF158668">
    <property type="entry name" value="MtlR-like"/>
    <property type="match status" value="1"/>
</dbReference>
<protein>
    <recommendedName>
        <fullName evidence="3">Transcriptional regulator</fullName>
    </recommendedName>
</protein>
<keyword evidence="2" id="KW-1185">Reference proteome</keyword>
<comment type="caution">
    <text evidence="1">The sequence shown here is derived from an EMBL/GenBank/DDBJ whole genome shotgun (WGS) entry which is preliminary data.</text>
</comment>
<evidence type="ECO:0000313" key="1">
    <source>
        <dbReference type="EMBL" id="GGY11272.1"/>
    </source>
</evidence>